<organism evidence="1 2">
    <name type="scientific">Streptomyces ipomoeae 91-03</name>
    <dbReference type="NCBI Taxonomy" id="698759"/>
    <lineage>
        <taxon>Bacteria</taxon>
        <taxon>Bacillati</taxon>
        <taxon>Actinomycetota</taxon>
        <taxon>Actinomycetes</taxon>
        <taxon>Kitasatosporales</taxon>
        <taxon>Streptomycetaceae</taxon>
        <taxon>Streptomyces</taxon>
    </lineage>
</organism>
<sequence length="49" mass="4924">MGHAFGEAMVLVAVLNALVGTDRPGLALAALSLPPALLGLYARFTAADS</sequence>
<reference evidence="1 2" key="1">
    <citation type="submission" date="2012-11" db="EMBL/GenBank/DDBJ databases">
        <authorList>
            <person name="Huguet-Tapia J.C."/>
            <person name="Durkin A.S."/>
            <person name="Pettis G.S."/>
            <person name="Badger J.H."/>
        </authorList>
    </citation>
    <scope>NUCLEOTIDE SEQUENCE [LARGE SCALE GENOMIC DNA]</scope>
    <source>
        <strain evidence="1 2">91-03</strain>
    </source>
</reference>
<dbReference type="PATRIC" id="fig|698759.3.peg.6499"/>
<gene>
    <name evidence="1" type="ORF">STRIP9103_04615</name>
</gene>
<dbReference type="Proteomes" id="UP000010411">
    <property type="component" value="Unassembled WGS sequence"/>
</dbReference>
<accession>L1KQH1</accession>
<dbReference type="AlphaFoldDB" id="L1KQH1"/>
<comment type="caution">
    <text evidence="1">The sequence shown here is derived from an EMBL/GenBank/DDBJ whole genome shotgun (WGS) entry which is preliminary data.</text>
</comment>
<proteinExistence type="predicted"/>
<protein>
    <submittedName>
        <fullName evidence="1">Uncharacterized protein</fullName>
    </submittedName>
</protein>
<evidence type="ECO:0000313" key="1">
    <source>
        <dbReference type="EMBL" id="EKX62784.1"/>
    </source>
</evidence>
<dbReference type="EMBL" id="AEJC01000489">
    <property type="protein sequence ID" value="EKX62784.1"/>
    <property type="molecule type" value="Genomic_DNA"/>
</dbReference>
<evidence type="ECO:0000313" key="2">
    <source>
        <dbReference type="Proteomes" id="UP000010411"/>
    </source>
</evidence>
<keyword evidence="2" id="KW-1185">Reference proteome</keyword>
<name>L1KQH1_9ACTN</name>